<protein>
    <submittedName>
        <fullName evidence="1">Uncharacterized protein</fullName>
    </submittedName>
</protein>
<dbReference type="Proteomes" id="UP000266327">
    <property type="component" value="Unassembled WGS sequence"/>
</dbReference>
<dbReference type="RefSeq" id="WP_119786140.1">
    <property type="nucleotide sequence ID" value="NZ_QYUQ01000002.1"/>
</dbReference>
<accession>A0A3A3G2E7</accession>
<sequence length="266" mass="30740">MTPSTWVADITLFPTGIISIDEERLKIASLKNLLEVLIFPCGLYDRLKFFTFDESGFTWLRLNLPAPIQQELRLAADEDKWLHGQYVEDLMEREKQQIRRSLFGSMELAGKFLYRTNPGNIIKQIDQSAYDAVERKKLRAIHAACSMFPKRKIFFRDSAGNHTLEFEQFRRFATNPVTIAISAKVLQVGRNHADLINVVSIEGGRLSGDKNGKKRMRWNFQRFPELGEILYSHVKNGEKIDLKVRETRCALTLGLVQLEFNSRMED</sequence>
<name>A0A3A3G2E7_9BURK</name>
<organism evidence="1 2">
    <name type="scientific">Noviherbaspirillum sedimenti</name>
    <dbReference type="NCBI Taxonomy" id="2320865"/>
    <lineage>
        <taxon>Bacteria</taxon>
        <taxon>Pseudomonadati</taxon>
        <taxon>Pseudomonadota</taxon>
        <taxon>Betaproteobacteria</taxon>
        <taxon>Burkholderiales</taxon>
        <taxon>Oxalobacteraceae</taxon>
        <taxon>Noviherbaspirillum</taxon>
    </lineage>
</organism>
<evidence type="ECO:0000313" key="2">
    <source>
        <dbReference type="Proteomes" id="UP000266327"/>
    </source>
</evidence>
<reference evidence="2" key="1">
    <citation type="submission" date="2018-09" db="EMBL/GenBank/DDBJ databases">
        <authorList>
            <person name="Zhu H."/>
        </authorList>
    </citation>
    <scope>NUCLEOTIDE SEQUENCE [LARGE SCALE GENOMIC DNA]</scope>
    <source>
        <strain evidence="2">K1S02-23</strain>
    </source>
</reference>
<comment type="caution">
    <text evidence="1">The sequence shown here is derived from an EMBL/GenBank/DDBJ whole genome shotgun (WGS) entry which is preliminary data.</text>
</comment>
<keyword evidence="2" id="KW-1185">Reference proteome</keyword>
<dbReference type="AlphaFoldDB" id="A0A3A3G2E7"/>
<gene>
    <name evidence="1" type="ORF">D3878_14510</name>
</gene>
<dbReference type="EMBL" id="QYUQ01000002">
    <property type="protein sequence ID" value="RJG02637.1"/>
    <property type="molecule type" value="Genomic_DNA"/>
</dbReference>
<proteinExistence type="predicted"/>
<evidence type="ECO:0000313" key="1">
    <source>
        <dbReference type="EMBL" id="RJG02637.1"/>
    </source>
</evidence>